<evidence type="ECO:0000313" key="10">
    <source>
        <dbReference type="EMBL" id="KRY00324.1"/>
    </source>
</evidence>
<dbReference type="EMBL" id="JYDU01000009">
    <property type="protein sequence ID" value="KRY00324.1"/>
    <property type="molecule type" value="Genomic_DNA"/>
</dbReference>
<dbReference type="Pfam" id="PF00022">
    <property type="entry name" value="Actin"/>
    <property type="match status" value="1"/>
</dbReference>
<keyword evidence="4" id="KW-0547">Nucleotide-binding</keyword>
<dbReference type="SUPFAM" id="SSF53067">
    <property type="entry name" value="Actin-like ATPase domain"/>
    <property type="match status" value="1"/>
</dbReference>
<gene>
    <name evidence="10" type="ORF">T4E_7830</name>
</gene>
<comment type="similarity">
    <text evidence="2 9">Belongs to the actin family.</text>
</comment>
<organism evidence="10 11">
    <name type="scientific">Trichinella pseudospiralis</name>
    <name type="common">Parasitic roundworm</name>
    <dbReference type="NCBI Taxonomy" id="6337"/>
    <lineage>
        <taxon>Eukaryota</taxon>
        <taxon>Metazoa</taxon>
        <taxon>Ecdysozoa</taxon>
        <taxon>Nematoda</taxon>
        <taxon>Enoplea</taxon>
        <taxon>Dorylaimia</taxon>
        <taxon>Trichinellida</taxon>
        <taxon>Trichinellidae</taxon>
        <taxon>Trichinella</taxon>
    </lineage>
</organism>
<comment type="catalytic activity">
    <reaction evidence="8">
        <text>ATP + H2O = ADP + phosphate + H(+)</text>
        <dbReference type="Rhea" id="RHEA:13065"/>
        <dbReference type="ChEBI" id="CHEBI:15377"/>
        <dbReference type="ChEBI" id="CHEBI:15378"/>
        <dbReference type="ChEBI" id="CHEBI:30616"/>
        <dbReference type="ChEBI" id="CHEBI:43474"/>
        <dbReference type="ChEBI" id="CHEBI:456216"/>
    </reaction>
</comment>
<dbReference type="Gene3D" id="3.30.420.40">
    <property type="match status" value="2"/>
</dbReference>
<dbReference type="GO" id="GO:0005524">
    <property type="term" value="F:ATP binding"/>
    <property type="evidence" value="ECO:0007669"/>
    <property type="project" value="UniProtKB-KW"/>
</dbReference>
<keyword evidence="5" id="KW-0378">Hydrolase</keyword>
<evidence type="ECO:0000256" key="6">
    <source>
        <dbReference type="ARBA" id="ARBA00022840"/>
    </source>
</evidence>
<comment type="subcellular location">
    <subcellularLocation>
        <location evidence="1">Cytoplasm</location>
        <location evidence="1">Cytoskeleton</location>
    </subcellularLocation>
</comment>
<accession>A0A0V0YIY1</accession>
<reference evidence="10 11" key="1">
    <citation type="submission" date="2015-01" db="EMBL/GenBank/DDBJ databases">
        <title>Evolution of Trichinella species and genotypes.</title>
        <authorList>
            <person name="Korhonen P.K."/>
            <person name="Edoardo P."/>
            <person name="Giuseppe L.R."/>
            <person name="Gasser R.B."/>
        </authorList>
    </citation>
    <scope>NUCLEOTIDE SEQUENCE [LARGE SCALE GENOMIC DNA]</scope>
    <source>
        <strain evidence="10">ISS141</strain>
    </source>
</reference>
<evidence type="ECO:0000256" key="1">
    <source>
        <dbReference type="ARBA" id="ARBA00004245"/>
    </source>
</evidence>
<dbReference type="Proteomes" id="UP000054815">
    <property type="component" value="Unassembled WGS sequence"/>
</dbReference>
<dbReference type="InterPro" id="IPR043129">
    <property type="entry name" value="ATPase_NBD"/>
</dbReference>
<evidence type="ECO:0000313" key="11">
    <source>
        <dbReference type="Proteomes" id="UP000054815"/>
    </source>
</evidence>
<evidence type="ECO:0000256" key="9">
    <source>
        <dbReference type="RuleBase" id="RU000487"/>
    </source>
</evidence>
<name>A0A0V0YIY1_TRIPS</name>
<evidence type="ECO:0000256" key="4">
    <source>
        <dbReference type="ARBA" id="ARBA00022741"/>
    </source>
</evidence>
<dbReference type="InterPro" id="IPR004000">
    <property type="entry name" value="Actin"/>
</dbReference>
<evidence type="ECO:0000256" key="8">
    <source>
        <dbReference type="ARBA" id="ARBA00049360"/>
    </source>
</evidence>
<proteinExistence type="inferred from homology"/>
<comment type="caution">
    <text evidence="10">The sequence shown here is derived from an EMBL/GenBank/DDBJ whole genome shotgun (WGS) entry which is preliminary data.</text>
</comment>
<dbReference type="STRING" id="6337.A0A0V0YIY1"/>
<dbReference type="AlphaFoldDB" id="A0A0V0YIY1"/>
<dbReference type="PANTHER" id="PTHR11937">
    <property type="entry name" value="ACTIN"/>
    <property type="match status" value="1"/>
</dbReference>
<keyword evidence="3" id="KW-0963">Cytoplasm</keyword>
<protein>
    <submittedName>
        <fullName evidence="10">Actin-like protein</fullName>
    </submittedName>
</protein>
<dbReference type="FunFam" id="3.30.420.40:FF:000218">
    <property type="entry name" value="actin, alpha sarcomeric/skeletal-like"/>
    <property type="match status" value="1"/>
</dbReference>
<dbReference type="Gene3D" id="3.90.640.10">
    <property type="entry name" value="Actin, Chain A, domain 4"/>
    <property type="match status" value="1"/>
</dbReference>
<evidence type="ECO:0000256" key="7">
    <source>
        <dbReference type="ARBA" id="ARBA00023212"/>
    </source>
</evidence>
<evidence type="ECO:0000256" key="3">
    <source>
        <dbReference type="ARBA" id="ARBA00022490"/>
    </source>
</evidence>
<evidence type="ECO:0000256" key="2">
    <source>
        <dbReference type="ARBA" id="ARBA00006752"/>
    </source>
</evidence>
<keyword evidence="6" id="KW-0067">ATP-binding</keyword>
<dbReference type="GO" id="GO:0005856">
    <property type="term" value="C:cytoskeleton"/>
    <property type="evidence" value="ECO:0007669"/>
    <property type="project" value="UniProtKB-SubCell"/>
</dbReference>
<dbReference type="SMART" id="SM00268">
    <property type="entry name" value="ACTIN"/>
    <property type="match status" value="1"/>
</dbReference>
<sequence>MRRHHMRIIFETSYELPDGQVITIGSERFRCPEALFQPSLLGLECCGVHEITKSSIMKCDVDLRRELNENIILSGGSTMFPGIGERMKKEIKALGPEGVNVNIHIPPERKYSVWIGGSIMASLNTFQKMWVFYKDYEEYGSAVVHRKCF</sequence>
<dbReference type="GO" id="GO:0016787">
    <property type="term" value="F:hydrolase activity"/>
    <property type="evidence" value="ECO:0007669"/>
    <property type="project" value="UniProtKB-KW"/>
</dbReference>
<evidence type="ECO:0000256" key="5">
    <source>
        <dbReference type="ARBA" id="ARBA00022801"/>
    </source>
</evidence>
<keyword evidence="7" id="KW-0206">Cytoskeleton</keyword>